<keyword evidence="1 3" id="KW-0597">Phosphoprotein</keyword>
<evidence type="ECO:0000313" key="5">
    <source>
        <dbReference type="EMBL" id="HEN15839.1"/>
    </source>
</evidence>
<dbReference type="Gene3D" id="3.40.50.2300">
    <property type="match status" value="1"/>
</dbReference>
<dbReference type="PANTHER" id="PTHR44591">
    <property type="entry name" value="STRESS RESPONSE REGULATOR PROTEIN 1"/>
    <property type="match status" value="1"/>
</dbReference>
<dbReference type="AlphaFoldDB" id="A0A7C2K0L5"/>
<organism evidence="5">
    <name type="scientific">Schlesneria paludicola</name>
    <dbReference type="NCBI Taxonomy" id="360056"/>
    <lineage>
        <taxon>Bacteria</taxon>
        <taxon>Pseudomonadati</taxon>
        <taxon>Planctomycetota</taxon>
        <taxon>Planctomycetia</taxon>
        <taxon>Planctomycetales</taxon>
        <taxon>Planctomycetaceae</taxon>
        <taxon>Schlesneria</taxon>
    </lineage>
</organism>
<dbReference type="InterPro" id="IPR001789">
    <property type="entry name" value="Sig_transdc_resp-reg_receiver"/>
</dbReference>
<sequence>MEPADKTILLIDDDREIASTIQTVLSHAGYRVHLASNGVDGQRQIEALRPDLVITDMMMPRMGGFPVLEFLKTLPAPPKVIMITANEGGRHKAYAEMLGVSDYLRKPFPMESLLESVRRALTPPEPVVKPVKRATKKKAT</sequence>
<gene>
    <name evidence="5" type="ORF">ENQ76_10275</name>
</gene>
<dbReference type="EMBL" id="DSOK01000291">
    <property type="protein sequence ID" value="HEN15839.1"/>
    <property type="molecule type" value="Genomic_DNA"/>
</dbReference>
<comment type="caution">
    <text evidence="5">The sequence shown here is derived from an EMBL/GenBank/DDBJ whole genome shotgun (WGS) entry which is preliminary data.</text>
</comment>
<dbReference type="PANTHER" id="PTHR44591:SF14">
    <property type="entry name" value="PROTEIN PILG"/>
    <property type="match status" value="1"/>
</dbReference>
<keyword evidence="2" id="KW-0902">Two-component regulatory system</keyword>
<evidence type="ECO:0000256" key="1">
    <source>
        <dbReference type="ARBA" id="ARBA00022553"/>
    </source>
</evidence>
<reference evidence="5" key="1">
    <citation type="journal article" date="2020" name="mSystems">
        <title>Genome- and Community-Level Interaction Insights into Carbon Utilization and Element Cycling Functions of Hydrothermarchaeota in Hydrothermal Sediment.</title>
        <authorList>
            <person name="Zhou Z."/>
            <person name="Liu Y."/>
            <person name="Xu W."/>
            <person name="Pan J."/>
            <person name="Luo Z.H."/>
            <person name="Li M."/>
        </authorList>
    </citation>
    <scope>NUCLEOTIDE SEQUENCE [LARGE SCALE GENOMIC DNA]</scope>
    <source>
        <strain evidence="5">SpSt-339</strain>
    </source>
</reference>
<dbReference type="CDD" id="cd00156">
    <property type="entry name" value="REC"/>
    <property type="match status" value="1"/>
</dbReference>
<dbReference type="SMART" id="SM00448">
    <property type="entry name" value="REC"/>
    <property type="match status" value="1"/>
</dbReference>
<evidence type="ECO:0000259" key="4">
    <source>
        <dbReference type="PROSITE" id="PS50110"/>
    </source>
</evidence>
<protein>
    <submittedName>
        <fullName evidence="5">Response regulator</fullName>
    </submittedName>
</protein>
<feature type="domain" description="Response regulatory" evidence="4">
    <location>
        <begin position="7"/>
        <end position="121"/>
    </location>
</feature>
<evidence type="ECO:0000256" key="3">
    <source>
        <dbReference type="PROSITE-ProRule" id="PRU00169"/>
    </source>
</evidence>
<dbReference type="PROSITE" id="PS50110">
    <property type="entry name" value="RESPONSE_REGULATORY"/>
    <property type="match status" value="1"/>
</dbReference>
<name>A0A7C2K0L5_9PLAN</name>
<feature type="modified residue" description="4-aspartylphosphate" evidence="3">
    <location>
        <position position="56"/>
    </location>
</feature>
<proteinExistence type="predicted"/>
<dbReference type="InterPro" id="IPR011006">
    <property type="entry name" value="CheY-like_superfamily"/>
</dbReference>
<accession>A0A7C2K0L5</accession>
<dbReference type="GO" id="GO:0000160">
    <property type="term" value="P:phosphorelay signal transduction system"/>
    <property type="evidence" value="ECO:0007669"/>
    <property type="project" value="UniProtKB-KW"/>
</dbReference>
<dbReference type="SUPFAM" id="SSF52172">
    <property type="entry name" value="CheY-like"/>
    <property type="match status" value="1"/>
</dbReference>
<evidence type="ECO:0000256" key="2">
    <source>
        <dbReference type="ARBA" id="ARBA00023012"/>
    </source>
</evidence>
<dbReference type="InterPro" id="IPR050595">
    <property type="entry name" value="Bact_response_regulator"/>
</dbReference>
<dbReference type="Pfam" id="PF00072">
    <property type="entry name" value="Response_reg"/>
    <property type="match status" value="1"/>
</dbReference>